<feature type="compositionally biased region" description="Low complexity" evidence="1">
    <location>
        <begin position="13"/>
        <end position="36"/>
    </location>
</feature>
<evidence type="ECO:0000313" key="3">
    <source>
        <dbReference type="Proteomes" id="UP000799750"/>
    </source>
</evidence>
<dbReference type="EMBL" id="MU004187">
    <property type="protein sequence ID" value="KAF2497263.1"/>
    <property type="molecule type" value="Genomic_DNA"/>
</dbReference>
<reference evidence="2" key="1">
    <citation type="journal article" date="2020" name="Stud. Mycol.">
        <title>101 Dothideomycetes genomes: a test case for predicting lifestyles and emergence of pathogens.</title>
        <authorList>
            <person name="Haridas S."/>
            <person name="Albert R."/>
            <person name="Binder M."/>
            <person name="Bloem J."/>
            <person name="Labutti K."/>
            <person name="Salamov A."/>
            <person name="Andreopoulos B."/>
            <person name="Baker S."/>
            <person name="Barry K."/>
            <person name="Bills G."/>
            <person name="Bluhm B."/>
            <person name="Cannon C."/>
            <person name="Castanera R."/>
            <person name="Culley D."/>
            <person name="Daum C."/>
            <person name="Ezra D."/>
            <person name="Gonzalez J."/>
            <person name="Henrissat B."/>
            <person name="Kuo A."/>
            <person name="Liang C."/>
            <person name="Lipzen A."/>
            <person name="Lutzoni F."/>
            <person name="Magnuson J."/>
            <person name="Mondo S."/>
            <person name="Nolan M."/>
            <person name="Ohm R."/>
            <person name="Pangilinan J."/>
            <person name="Park H.-J."/>
            <person name="Ramirez L."/>
            <person name="Alfaro M."/>
            <person name="Sun H."/>
            <person name="Tritt A."/>
            <person name="Yoshinaga Y."/>
            <person name="Zwiers L.-H."/>
            <person name="Turgeon B."/>
            <person name="Goodwin S."/>
            <person name="Spatafora J."/>
            <person name="Crous P."/>
            <person name="Grigoriev I."/>
        </authorList>
    </citation>
    <scope>NUCLEOTIDE SEQUENCE</scope>
    <source>
        <strain evidence="2">CBS 269.34</strain>
    </source>
</reference>
<feature type="region of interest" description="Disordered" evidence="1">
    <location>
        <begin position="68"/>
        <end position="94"/>
    </location>
</feature>
<dbReference type="OrthoDB" id="3794676at2759"/>
<accession>A0A6A6R083</accession>
<proteinExistence type="predicted"/>
<evidence type="ECO:0000313" key="2">
    <source>
        <dbReference type="EMBL" id="KAF2497263.1"/>
    </source>
</evidence>
<protein>
    <submittedName>
        <fullName evidence="2">Uncharacterized protein</fullName>
    </submittedName>
</protein>
<dbReference type="Proteomes" id="UP000799750">
    <property type="component" value="Unassembled WGS sequence"/>
</dbReference>
<evidence type="ECO:0000256" key="1">
    <source>
        <dbReference type="SAM" id="MobiDB-lite"/>
    </source>
</evidence>
<keyword evidence="3" id="KW-1185">Reference proteome</keyword>
<sequence>MPASIPRTSADRPSTSTQSSFTSQPEFTSSSSSTTSKRNPLLKALKAPFKGWSTSLLAAKDDLDDEYNFASGSRRGADYNFPNVGRRGSEESGN</sequence>
<feature type="region of interest" description="Disordered" evidence="1">
    <location>
        <begin position="1"/>
        <end position="39"/>
    </location>
</feature>
<name>A0A6A6R083_9PEZI</name>
<organism evidence="2 3">
    <name type="scientific">Lophium mytilinum</name>
    <dbReference type="NCBI Taxonomy" id="390894"/>
    <lineage>
        <taxon>Eukaryota</taxon>
        <taxon>Fungi</taxon>
        <taxon>Dikarya</taxon>
        <taxon>Ascomycota</taxon>
        <taxon>Pezizomycotina</taxon>
        <taxon>Dothideomycetes</taxon>
        <taxon>Pleosporomycetidae</taxon>
        <taxon>Mytilinidiales</taxon>
        <taxon>Mytilinidiaceae</taxon>
        <taxon>Lophium</taxon>
    </lineage>
</organism>
<gene>
    <name evidence="2" type="ORF">BU16DRAFT_508274</name>
</gene>
<dbReference type="AlphaFoldDB" id="A0A6A6R083"/>